<evidence type="ECO:0000313" key="1">
    <source>
        <dbReference type="EMBL" id="GER85833.1"/>
    </source>
</evidence>
<name>A0A5J4KED8_9CHLR</name>
<dbReference type="EMBL" id="BKZV01000013">
    <property type="protein sequence ID" value="GER85833.1"/>
    <property type="molecule type" value="Genomic_DNA"/>
</dbReference>
<organism evidence="1 2">
    <name type="scientific">Thermogemmatispora aurantia</name>
    <dbReference type="NCBI Taxonomy" id="2045279"/>
    <lineage>
        <taxon>Bacteria</taxon>
        <taxon>Bacillati</taxon>
        <taxon>Chloroflexota</taxon>
        <taxon>Ktedonobacteria</taxon>
        <taxon>Thermogemmatisporales</taxon>
        <taxon>Thermogemmatisporaceae</taxon>
        <taxon>Thermogemmatispora</taxon>
    </lineage>
</organism>
<reference evidence="1 2" key="1">
    <citation type="journal article" date="2019" name="Int. J. Syst. Evol. Microbiol.">
        <title>Thermogemmatispora aurantia sp. nov. and Thermogemmatispora argillosa sp. nov., within the class Ktedonobacteria, and emended description of the genus Thermogemmatispora.</title>
        <authorList>
            <person name="Zheng Y."/>
            <person name="Wang C.M."/>
            <person name="Sakai Y."/>
            <person name="Abe K."/>
            <person name="Yokota A."/>
            <person name="Yabe S."/>
        </authorList>
    </citation>
    <scope>NUCLEOTIDE SEQUENCE [LARGE SCALE GENOMIC DNA]</scope>
    <source>
        <strain evidence="1 2">A1-2</strain>
    </source>
</reference>
<dbReference type="AlphaFoldDB" id="A0A5J4KED8"/>
<sequence>MHENLFCLLSKAKAKEASSFISLESVTVEGQIACFSFKGKCRVTGGLTF</sequence>
<gene>
    <name evidence="1" type="ORF">KTAU_44670</name>
</gene>
<protein>
    <submittedName>
        <fullName evidence="1">Uncharacterized protein</fullName>
    </submittedName>
</protein>
<evidence type="ECO:0000313" key="2">
    <source>
        <dbReference type="Proteomes" id="UP000334820"/>
    </source>
</evidence>
<proteinExistence type="predicted"/>
<dbReference type="Proteomes" id="UP000334820">
    <property type="component" value="Unassembled WGS sequence"/>
</dbReference>
<accession>A0A5J4KED8</accession>
<comment type="caution">
    <text evidence="1">The sequence shown here is derived from an EMBL/GenBank/DDBJ whole genome shotgun (WGS) entry which is preliminary data.</text>
</comment>
<keyword evidence="2" id="KW-1185">Reference proteome</keyword>